<evidence type="ECO:0000256" key="4">
    <source>
        <dbReference type="ARBA" id="ARBA00022837"/>
    </source>
</evidence>
<keyword evidence="4 9" id="KW-0106">Calcium</keyword>
<dbReference type="SUPFAM" id="SSF54001">
    <property type="entry name" value="Cysteine proteinases"/>
    <property type="match status" value="1"/>
</dbReference>
<protein>
    <recommendedName>
        <fullName evidence="6">protein-glutamine gamma-glutamyltransferase</fullName>
        <ecNumber evidence="6">2.3.2.13</ecNumber>
    </recommendedName>
</protein>
<dbReference type="Pfam" id="PF00868">
    <property type="entry name" value="Transglut_N"/>
    <property type="match status" value="1"/>
</dbReference>
<evidence type="ECO:0000256" key="1">
    <source>
        <dbReference type="ARBA" id="ARBA00005968"/>
    </source>
</evidence>
<comment type="cofactor">
    <cofactor evidence="9">
        <name>Ca(2+)</name>
        <dbReference type="ChEBI" id="CHEBI:29108"/>
    </cofactor>
    <text evidence="9">Binds 1 Ca(2+) ion per subunit.</text>
</comment>
<feature type="binding site" evidence="9">
    <location>
        <position position="452"/>
    </location>
    <ligand>
        <name>Ca(2+)</name>
        <dbReference type="ChEBI" id="CHEBI:29108"/>
    </ligand>
</feature>
<dbReference type="AlphaFoldDB" id="A0A834ME33"/>
<dbReference type="GO" id="GO:0003810">
    <property type="term" value="F:protein-glutamine gamma-glutamyltransferase activity"/>
    <property type="evidence" value="ECO:0007669"/>
    <property type="project" value="UniProtKB-EC"/>
</dbReference>
<feature type="binding site" evidence="9">
    <location>
        <position position="505"/>
    </location>
    <ligand>
        <name>Ca(2+)</name>
        <dbReference type="ChEBI" id="CHEBI:29108"/>
    </ligand>
</feature>
<evidence type="ECO:0000256" key="9">
    <source>
        <dbReference type="PIRSR" id="PIRSR000459-2"/>
    </source>
</evidence>
<dbReference type="InterPro" id="IPR036985">
    <property type="entry name" value="Transglutaminase-like_sf"/>
</dbReference>
<dbReference type="PANTHER" id="PTHR11590">
    <property type="entry name" value="PROTEIN-GLUTAMINE GAMMA-GLUTAMYLTRANSFERASE"/>
    <property type="match status" value="1"/>
</dbReference>
<sequence length="751" mass="86209">MKRGLMKCCPFNCPWLKGSWSPKNDVSVPHLPKPEEVTDGLEFEEKINEPNILIIRSIDPCIEENGYQHRTSKYDLMRREYYPQLVVRRGQHFKLNITLSRPYDEAKDGISFIFVVDDEDKPTHGSGTMVGVPLLKKPDRNLPWNVYIHSFKDNVITVNVVTPPDAIVARWRMEVDTKIIDAGSYCYCWETKIYILFNPWCKQDQVYMKSQEWKDESVLNDVGIVYRGTYNRIKPVIWKYDQFDEDILDCALYLVHVVGKVKCNLRSDPVRVTRALSAAVNAADDEGVVVGRWSTDFSGGIAPTKWLGSKEILQGYYKKNKPVKYGQCWVFAGVLTTICRTLGLPARTVTNYSSAHDTQNSLTVDYFMDAKGTIMDDMNSDSVWNFHVWNEVYMTRPDLGKEYSGWQAIDSTPQELSEDMYRCGPASIIAVKQGEVLRPHDCNFLFSEVNADKVYWKYNGPNKPLKLLRKDVLAIGKFLSTKAPGTFEREDITAEYKYPEKTNDERTTMMKALQQSSSIFSRYYLNEDFNDIYFRLRLLDDVKIGQPFDVSLEIRNRSSSTSYTVSVILRLHVVTYTGKVGEMVKEDHFKVTVQPDITHEVKLSVTYDEYVKKLIDQCGFNISCMASVLDTNYEFFTQDDFRLRKPDIKIHLHNNPVESTETTADVEVENPLPIPIKKGEFTVEGPGITGTIKLKVKNIPPGDKARSEFKFTPTRIGEFAIGAKFSCKQMDDVDGYLMINVEPKKEQDYQN</sequence>
<dbReference type="OrthoDB" id="437511at2759"/>
<evidence type="ECO:0000313" key="11">
    <source>
        <dbReference type="EMBL" id="KAF7278341.1"/>
    </source>
</evidence>
<dbReference type="InterPro" id="IPR013783">
    <property type="entry name" value="Ig-like_fold"/>
</dbReference>
<reference evidence="11" key="1">
    <citation type="submission" date="2020-08" db="EMBL/GenBank/DDBJ databases">
        <title>Genome sequencing and assembly of the red palm weevil Rhynchophorus ferrugineus.</title>
        <authorList>
            <person name="Dias G.B."/>
            <person name="Bergman C.M."/>
            <person name="Manee M."/>
        </authorList>
    </citation>
    <scope>NUCLEOTIDE SEQUENCE</scope>
    <source>
        <strain evidence="11">AA-2017</strain>
        <tissue evidence="11">Whole larva</tissue>
    </source>
</reference>
<keyword evidence="2" id="KW-0808">Transferase</keyword>
<accession>A0A834ME33</accession>
<evidence type="ECO:0000256" key="6">
    <source>
        <dbReference type="ARBA" id="ARBA00024222"/>
    </source>
</evidence>
<evidence type="ECO:0000256" key="8">
    <source>
        <dbReference type="PIRSR" id="PIRSR000459-1"/>
    </source>
</evidence>
<organism evidence="11 12">
    <name type="scientific">Rhynchophorus ferrugineus</name>
    <name type="common">Red palm weevil</name>
    <name type="synonym">Curculio ferrugineus</name>
    <dbReference type="NCBI Taxonomy" id="354439"/>
    <lineage>
        <taxon>Eukaryota</taxon>
        <taxon>Metazoa</taxon>
        <taxon>Ecdysozoa</taxon>
        <taxon>Arthropoda</taxon>
        <taxon>Hexapoda</taxon>
        <taxon>Insecta</taxon>
        <taxon>Pterygota</taxon>
        <taxon>Neoptera</taxon>
        <taxon>Endopterygota</taxon>
        <taxon>Coleoptera</taxon>
        <taxon>Polyphaga</taxon>
        <taxon>Cucujiformia</taxon>
        <taxon>Curculionidae</taxon>
        <taxon>Dryophthorinae</taxon>
        <taxon>Rhynchophorus</taxon>
    </lineage>
</organism>
<dbReference type="InterPro" id="IPR001102">
    <property type="entry name" value="Transglutaminase_N"/>
</dbReference>
<dbReference type="InterPro" id="IPR023608">
    <property type="entry name" value="Transglutaminase_animal"/>
</dbReference>
<evidence type="ECO:0000256" key="5">
    <source>
        <dbReference type="ARBA" id="ARBA00023315"/>
    </source>
</evidence>
<dbReference type="InterPro" id="IPR014756">
    <property type="entry name" value="Ig_E-set"/>
</dbReference>
<dbReference type="FunFam" id="3.90.260.10:FF:000001">
    <property type="entry name" value="Protein-glutamine gamma-glutamyltransferase 2"/>
    <property type="match status" value="1"/>
</dbReference>
<dbReference type="EC" id="2.3.2.13" evidence="6"/>
<dbReference type="GO" id="GO:0046872">
    <property type="term" value="F:metal ion binding"/>
    <property type="evidence" value="ECO:0007669"/>
    <property type="project" value="UniProtKB-KW"/>
</dbReference>
<dbReference type="Pfam" id="PF00927">
    <property type="entry name" value="Transglut_C"/>
    <property type="match status" value="2"/>
</dbReference>
<dbReference type="FunFam" id="2.60.40.10:FF:000090">
    <property type="entry name" value="Protein-glutamine gamma-glutamyltransferase 2"/>
    <property type="match status" value="1"/>
</dbReference>
<proteinExistence type="inferred from homology"/>
<comment type="catalytic activity">
    <reaction evidence="7">
        <text>L-glutaminyl-[protein] + L-lysyl-[protein] = [protein]-L-lysyl-N(6)-5-L-glutamyl-[protein] + NH4(+)</text>
        <dbReference type="Rhea" id="RHEA:54816"/>
        <dbReference type="Rhea" id="RHEA-COMP:9752"/>
        <dbReference type="Rhea" id="RHEA-COMP:10207"/>
        <dbReference type="Rhea" id="RHEA-COMP:14005"/>
        <dbReference type="ChEBI" id="CHEBI:28938"/>
        <dbReference type="ChEBI" id="CHEBI:29969"/>
        <dbReference type="ChEBI" id="CHEBI:30011"/>
        <dbReference type="ChEBI" id="CHEBI:138370"/>
        <dbReference type="EC" id="2.3.2.13"/>
    </reaction>
</comment>
<comment type="caution">
    <text evidence="11">The sequence shown here is derived from an EMBL/GenBank/DDBJ whole genome shotgun (WGS) entry which is preliminary data.</text>
</comment>
<feature type="active site" evidence="8">
    <location>
        <position position="328"/>
    </location>
</feature>
<feature type="binding site" evidence="9">
    <location>
        <position position="500"/>
    </location>
    <ligand>
        <name>Ca(2+)</name>
        <dbReference type="ChEBI" id="CHEBI:29108"/>
    </ligand>
</feature>
<feature type="domain" description="Transglutaminase-like" evidence="10">
    <location>
        <begin position="320"/>
        <end position="413"/>
    </location>
</feature>
<gene>
    <name evidence="11" type="ORF">GWI33_008556</name>
</gene>
<evidence type="ECO:0000313" key="12">
    <source>
        <dbReference type="Proteomes" id="UP000625711"/>
    </source>
</evidence>
<dbReference type="Gene3D" id="2.60.40.10">
    <property type="entry name" value="Immunoglobulins"/>
    <property type="match status" value="3"/>
</dbReference>
<dbReference type="EMBL" id="JAACXV010000403">
    <property type="protein sequence ID" value="KAF7278341.1"/>
    <property type="molecule type" value="Genomic_DNA"/>
</dbReference>
<name>A0A834ME33_RHYFE</name>
<keyword evidence="3 9" id="KW-0479">Metal-binding</keyword>
<dbReference type="InterPro" id="IPR002931">
    <property type="entry name" value="Transglutaminase-like"/>
</dbReference>
<dbReference type="SUPFAM" id="SSF81296">
    <property type="entry name" value="E set domains"/>
    <property type="match status" value="1"/>
</dbReference>
<evidence type="ECO:0000259" key="10">
    <source>
        <dbReference type="SMART" id="SM00460"/>
    </source>
</evidence>
<dbReference type="Gene3D" id="3.90.260.10">
    <property type="entry name" value="Transglutaminase-like"/>
    <property type="match status" value="1"/>
</dbReference>
<dbReference type="SUPFAM" id="SSF49309">
    <property type="entry name" value="Transglutaminase, two C-terminal domains"/>
    <property type="match status" value="2"/>
</dbReference>
<evidence type="ECO:0000256" key="7">
    <source>
        <dbReference type="ARBA" id="ARBA00051843"/>
    </source>
</evidence>
<evidence type="ECO:0000256" key="3">
    <source>
        <dbReference type="ARBA" id="ARBA00022723"/>
    </source>
</evidence>
<dbReference type="PIRSF" id="PIRSF000459">
    <property type="entry name" value="TGM_EBP42"/>
    <property type="match status" value="1"/>
</dbReference>
<dbReference type="InterPro" id="IPR038765">
    <property type="entry name" value="Papain-like_cys_pep_sf"/>
</dbReference>
<dbReference type="InterPro" id="IPR008958">
    <property type="entry name" value="Transglutaminase_C"/>
</dbReference>
<dbReference type="SMART" id="SM00460">
    <property type="entry name" value="TGc"/>
    <property type="match status" value="1"/>
</dbReference>
<comment type="similarity">
    <text evidence="1">Belongs to the transglutaminase superfamily. Transglutaminase family.</text>
</comment>
<dbReference type="PANTHER" id="PTHR11590:SF69">
    <property type="entry name" value="RE08173P"/>
    <property type="match status" value="1"/>
</dbReference>
<evidence type="ECO:0000256" key="2">
    <source>
        <dbReference type="ARBA" id="ARBA00022679"/>
    </source>
</evidence>
<dbReference type="Proteomes" id="UP000625711">
    <property type="component" value="Unassembled WGS sequence"/>
</dbReference>
<feature type="binding site" evidence="9">
    <location>
        <position position="450"/>
    </location>
    <ligand>
        <name>Ca(2+)</name>
        <dbReference type="ChEBI" id="CHEBI:29108"/>
    </ligand>
</feature>
<keyword evidence="5" id="KW-0012">Acyltransferase</keyword>
<keyword evidence="12" id="KW-1185">Reference proteome</keyword>
<dbReference type="InterPro" id="IPR036238">
    <property type="entry name" value="Transglutaminase_C_sf"/>
</dbReference>
<feature type="active site" evidence="8">
    <location>
        <position position="387"/>
    </location>
</feature>
<dbReference type="FunFam" id="2.60.40.10:FF:000171">
    <property type="entry name" value="protein-glutamine gamma-glutamyltransferase 6"/>
    <property type="match status" value="1"/>
</dbReference>
<dbReference type="Pfam" id="PF01841">
    <property type="entry name" value="Transglut_core"/>
    <property type="match status" value="1"/>
</dbReference>
<dbReference type="FunFam" id="2.60.40.10:FF:002167">
    <property type="entry name" value="Transglutaminase, isoform B"/>
    <property type="match status" value="1"/>
</dbReference>
<feature type="active site" evidence="8">
    <location>
        <position position="410"/>
    </location>
</feature>
<dbReference type="InterPro" id="IPR050779">
    <property type="entry name" value="Transglutaminase"/>
</dbReference>